<feature type="compositionally biased region" description="Basic and acidic residues" evidence="2">
    <location>
        <begin position="14"/>
        <end position="26"/>
    </location>
</feature>
<name>A0A2G8SFN8_9APHY</name>
<evidence type="ECO:0000256" key="2">
    <source>
        <dbReference type="SAM" id="MobiDB-lite"/>
    </source>
</evidence>
<dbReference type="EMBL" id="AYKW01000010">
    <property type="protein sequence ID" value="PIL32590.1"/>
    <property type="molecule type" value="Genomic_DNA"/>
</dbReference>
<evidence type="ECO:0000313" key="3">
    <source>
        <dbReference type="EMBL" id="PIL32590.1"/>
    </source>
</evidence>
<gene>
    <name evidence="3" type="ORF">GSI_05293</name>
</gene>
<sequence>MPPKRQRPNSLSSNHDDEKRLCDADPRAPTAPSPSPRYLGSVSVSDSSNDEGQTSTVASEQGLWDLGIVDVDEEDVGDPDKAEGGATADQHGSGVHEPSLTDGASGEPLLGLHYNLVPHTSKINTLLRGAVGECYVKLTDVPDNADWNSQLHLSALDGRALVIVAFGSLSFVHLQFGWMMVPSFSVTVELSRESEKDALQNILDLAENRHEEATRHLRTFRAAHDEHSHFLNMFDCTRCTRANQESRRCGINEFATGDFVRVVMRCMKVVDEDTGRVRVEFKLRRLDLLVPLSREQDIRN</sequence>
<feature type="compositionally biased region" description="Polar residues" evidence="2">
    <location>
        <begin position="42"/>
        <end position="59"/>
    </location>
</feature>
<protein>
    <submittedName>
        <fullName evidence="3">Uncharacterized protein</fullName>
    </submittedName>
</protein>
<accession>A0A2G8SFN8</accession>
<comment type="caution">
    <text evidence="3">The sequence shown here is derived from an EMBL/GenBank/DDBJ whole genome shotgun (WGS) entry which is preliminary data.</text>
</comment>
<feature type="coiled-coil region" evidence="1">
    <location>
        <begin position="196"/>
        <end position="223"/>
    </location>
</feature>
<proteinExistence type="predicted"/>
<organism evidence="3 4">
    <name type="scientific">Ganoderma sinense ZZ0214-1</name>
    <dbReference type="NCBI Taxonomy" id="1077348"/>
    <lineage>
        <taxon>Eukaryota</taxon>
        <taxon>Fungi</taxon>
        <taxon>Dikarya</taxon>
        <taxon>Basidiomycota</taxon>
        <taxon>Agaricomycotina</taxon>
        <taxon>Agaricomycetes</taxon>
        <taxon>Polyporales</taxon>
        <taxon>Polyporaceae</taxon>
        <taxon>Ganoderma</taxon>
    </lineage>
</organism>
<keyword evidence="1" id="KW-0175">Coiled coil</keyword>
<reference evidence="3 4" key="1">
    <citation type="journal article" date="2015" name="Sci. Rep.">
        <title>Chromosome-level genome map provides insights into diverse defense mechanisms in the medicinal fungus Ganoderma sinense.</title>
        <authorList>
            <person name="Zhu Y."/>
            <person name="Xu J."/>
            <person name="Sun C."/>
            <person name="Zhou S."/>
            <person name="Xu H."/>
            <person name="Nelson D.R."/>
            <person name="Qian J."/>
            <person name="Song J."/>
            <person name="Luo H."/>
            <person name="Xiang L."/>
            <person name="Li Y."/>
            <person name="Xu Z."/>
            <person name="Ji A."/>
            <person name="Wang L."/>
            <person name="Lu S."/>
            <person name="Hayward A."/>
            <person name="Sun W."/>
            <person name="Li X."/>
            <person name="Schwartz D.C."/>
            <person name="Wang Y."/>
            <person name="Chen S."/>
        </authorList>
    </citation>
    <scope>NUCLEOTIDE SEQUENCE [LARGE SCALE GENOMIC DNA]</scope>
    <source>
        <strain evidence="3 4">ZZ0214-1</strain>
    </source>
</reference>
<dbReference type="Proteomes" id="UP000230002">
    <property type="component" value="Unassembled WGS sequence"/>
</dbReference>
<feature type="region of interest" description="Disordered" evidence="2">
    <location>
        <begin position="1"/>
        <end position="104"/>
    </location>
</feature>
<dbReference type="AlphaFoldDB" id="A0A2G8SFN8"/>
<evidence type="ECO:0000313" key="4">
    <source>
        <dbReference type="Proteomes" id="UP000230002"/>
    </source>
</evidence>
<keyword evidence="4" id="KW-1185">Reference proteome</keyword>
<evidence type="ECO:0000256" key="1">
    <source>
        <dbReference type="SAM" id="Coils"/>
    </source>
</evidence>